<proteinExistence type="predicted"/>
<comment type="caution">
    <text evidence="1">The sequence shown here is derived from an EMBL/GenBank/DDBJ whole genome shotgun (WGS) entry which is preliminary data.</text>
</comment>
<dbReference type="EMBL" id="UARD01000026">
    <property type="protein sequence ID" value="SPV21609.1"/>
    <property type="molecule type" value="Genomic_DNA"/>
</dbReference>
<dbReference type="InterPro" id="IPR036884">
    <property type="entry name" value="2Fe-2S-bd_dom_sf"/>
</dbReference>
<dbReference type="AlphaFoldDB" id="A0AAE8NHY3"/>
<sequence>MAAIGSRRDARTAAAIDAWSCRCGGFSHIGEAARRRAGHLHAGPLAALRRGSESQKSSCAIVMSSAAATFLRIDLRSFPRFSCLA</sequence>
<evidence type="ECO:0000313" key="1">
    <source>
        <dbReference type="EMBL" id="SPV21609.1"/>
    </source>
</evidence>
<organism evidence="1 2">
    <name type="scientific">Burkholderia cepacia</name>
    <name type="common">Pseudomonas cepacia</name>
    <dbReference type="NCBI Taxonomy" id="292"/>
    <lineage>
        <taxon>Bacteria</taxon>
        <taxon>Pseudomonadati</taxon>
        <taxon>Pseudomonadota</taxon>
        <taxon>Betaproteobacteria</taxon>
        <taxon>Burkholderiales</taxon>
        <taxon>Burkholderiaceae</taxon>
        <taxon>Burkholderia</taxon>
        <taxon>Burkholderia cepacia complex</taxon>
    </lineage>
</organism>
<dbReference type="SUPFAM" id="SSF47741">
    <property type="entry name" value="CO dehydrogenase ISP C-domain like"/>
    <property type="match status" value="1"/>
</dbReference>
<evidence type="ECO:0000313" key="2">
    <source>
        <dbReference type="Proteomes" id="UP000250416"/>
    </source>
</evidence>
<name>A0AAE8NHY3_BURCE</name>
<reference evidence="1 2" key="1">
    <citation type="submission" date="2018-06" db="EMBL/GenBank/DDBJ databases">
        <authorList>
            <consortium name="Pathogen Informatics"/>
            <person name="Doyle S."/>
        </authorList>
    </citation>
    <scope>NUCLEOTIDE SEQUENCE [LARGE SCALE GENOMIC DNA]</scope>
    <source>
        <strain evidence="1 2">NCTC10661</strain>
    </source>
</reference>
<gene>
    <name evidence="1" type="ORF">NCTC10661_04730</name>
</gene>
<protein>
    <submittedName>
        <fullName evidence="1">Uncharacterized protein</fullName>
    </submittedName>
</protein>
<accession>A0AAE8NHY3</accession>
<dbReference type="Proteomes" id="UP000250416">
    <property type="component" value="Unassembled WGS sequence"/>
</dbReference>